<keyword evidence="2" id="KW-0547">Nucleotide-binding</keyword>
<dbReference type="PATRIC" id="fig|1526658.3.peg.821"/>
<comment type="similarity">
    <text evidence="1">Belongs to the AAA ATPase family.</text>
</comment>
<evidence type="ECO:0000259" key="5">
    <source>
        <dbReference type="SMART" id="SM00382"/>
    </source>
</evidence>
<keyword evidence="3" id="KW-0067">ATP-binding</keyword>
<dbReference type="Gene3D" id="3.40.50.300">
    <property type="entry name" value="P-loop containing nucleotide triphosphate hydrolases"/>
    <property type="match status" value="1"/>
</dbReference>
<dbReference type="InterPro" id="IPR003959">
    <property type="entry name" value="ATPase_AAA_core"/>
</dbReference>
<keyword evidence="7" id="KW-1185">Reference proteome</keyword>
<evidence type="ECO:0000256" key="1">
    <source>
        <dbReference type="ARBA" id="ARBA00006914"/>
    </source>
</evidence>
<evidence type="ECO:0000256" key="2">
    <source>
        <dbReference type="ARBA" id="ARBA00022741"/>
    </source>
</evidence>
<feature type="domain" description="AAA+ ATPase" evidence="5">
    <location>
        <begin position="103"/>
        <end position="235"/>
    </location>
</feature>
<dbReference type="PANTHER" id="PTHR23073">
    <property type="entry name" value="26S PROTEASOME REGULATORY SUBUNIT"/>
    <property type="match status" value="1"/>
</dbReference>
<dbReference type="CDD" id="cd19481">
    <property type="entry name" value="RecA-like_protease"/>
    <property type="match status" value="1"/>
</dbReference>
<comment type="caution">
    <text evidence="6">The sequence shown here is derived from an EMBL/GenBank/DDBJ whole genome shotgun (WGS) entry which is preliminary data.</text>
</comment>
<dbReference type="InterPro" id="IPR003593">
    <property type="entry name" value="AAA+_ATPase"/>
</dbReference>
<evidence type="ECO:0000256" key="4">
    <source>
        <dbReference type="SAM" id="MobiDB-lite"/>
    </source>
</evidence>
<dbReference type="InterPro" id="IPR050221">
    <property type="entry name" value="26S_Proteasome_ATPase"/>
</dbReference>
<accession>A0A0N1F6P8</accession>
<evidence type="ECO:0000313" key="6">
    <source>
        <dbReference type="EMBL" id="KPH81140.1"/>
    </source>
</evidence>
<organism evidence="6 7">
    <name type="scientific">Bosea vaviloviae</name>
    <dbReference type="NCBI Taxonomy" id="1526658"/>
    <lineage>
        <taxon>Bacteria</taxon>
        <taxon>Pseudomonadati</taxon>
        <taxon>Pseudomonadota</taxon>
        <taxon>Alphaproteobacteria</taxon>
        <taxon>Hyphomicrobiales</taxon>
        <taxon>Boseaceae</taxon>
        <taxon>Bosea</taxon>
    </lineage>
</organism>
<dbReference type="AlphaFoldDB" id="A0A0N1F6P8"/>
<dbReference type="InterPro" id="IPR027417">
    <property type="entry name" value="P-loop_NTPase"/>
</dbReference>
<dbReference type="GO" id="GO:0016887">
    <property type="term" value="F:ATP hydrolysis activity"/>
    <property type="evidence" value="ECO:0007669"/>
    <property type="project" value="InterPro"/>
</dbReference>
<gene>
    <name evidence="6" type="ORF">AE618_10740</name>
</gene>
<dbReference type="GO" id="GO:0005524">
    <property type="term" value="F:ATP binding"/>
    <property type="evidence" value="ECO:0007669"/>
    <property type="project" value="UniProtKB-KW"/>
</dbReference>
<dbReference type="Pfam" id="PF00004">
    <property type="entry name" value="AAA"/>
    <property type="match status" value="1"/>
</dbReference>
<protein>
    <recommendedName>
        <fullName evidence="5">AAA+ ATPase domain-containing protein</fullName>
    </recommendedName>
</protein>
<dbReference type="SUPFAM" id="SSF52540">
    <property type="entry name" value="P-loop containing nucleoside triphosphate hydrolases"/>
    <property type="match status" value="1"/>
</dbReference>
<sequence length="348" mass="38856">MARLPGGGASGTLQALVAEAHAQQGDIARRITDAMDSNRRRPAVQSKPRSYAVPNDLSEMLAERHPLRTLSDLVLPQATKAEIEEFIHEYSEIELLRAHGLEPRHKIMLVGPPGTGKTSLAEVFARELRLPFFSVRYDGLITSYLGETASKLRKLTDFVATQPCVVFFDEFDTLGKERGDKQETGEIKRVVSSLLLQLDALPTNCVVVCATNHPELLDRAVWRRFELRIEMPLPGSEEIAQWFERLRKDYGSDISNLEQNFISALSGRSFSDIESFTLDVRRKVVLARGKLTANQALLNGFAKLKPQQPALGEVYHSQTAYRADPPKRDRAKSNKGKAKVHPSEATLI</sequence>
<reference evidence="6 7" key="1">
    <citation type="submission" date="2015-07" db="EMBL/GenBank/DDBJ databases">
        <title>Whole genome sequencing of Bosea vaviloviae isolated from cave pool.</title>
        <authorList>
            <person name="Tan N.E.H."/>
            <person name="Lee Y.P."/>
            <person name="Gan H.M."/>
            <person name="Barton H."/>
            <person name="Savka M.A."/>
        </authorList>
    </citation>
    <scope>NUCLEOTIDE SEQUENCE [LARGE SCALE GENOMIC DNA]</scope>
    <source>
        <strain evidence="6 7">SD260</strain>
    </source>
</reference>
<feature type="region of interest" description="Disordered" evidence="4">
    <location>
        <begin position="317"/>
        <end position="348"/>
    </location>
</feature>
<dbReference type="SMART" id="SM00382">
    <property type="entry name" value="AAA"/>
    <property type="match status" value="1"/>
</dbReference>
<evidence type="ECO:0000313" key="7">
    <source>
        <dbReference type="Proteomes" id="UP000037822"/>
    </source>
</evidence>
<proteinExistence type="inferred from homology"/>
<dbReference type="EMBL" id="LGSZ01000032">
    <property type="protein sequence ID" value="KPH81140.1"/>
    <property type="molecule type" value="Genomic_DNA"/>
</dbReference>
<dbReference type="Proteomes" id="UP000037822">
    <property type="component" value="Unassembled WGS sequence"/>
</dbReference>
<name>A0A0N1F6P8_9HYPH</name>
<evidence type="ECO:0000256" key="3">
    <source>
        <dbReference type="ARBA" id="ARBA00022840"/>
    </source>
</evidence>